<name>A0A846ZIG3_9GAMM</name>
<evidence type="ECO:0000313" key="7">
    <source>
        <dbReference type="Proteomes" id="UP000541636"/>
    </source>
</evidence>
<dbReference type="GO" id="GO:0000976">
    <property type="term" value="F:transcription cis-regulatory region binding"/>
    <property type="evidence" value="ECO:0007669"/>
    <property type="project" value="TreeGrafter"/>
</dbReference>
<dbReference type="Gene3D" id="3.40.50.2300">
    <property type="match status" value="2"/>
</dbReference>
<dbReference type="AlphaFoldDB" id="A0A846ZIG3"/>
<dbReference type="SMART" id="SM00354">
    <property type="entry name" value="HTH_LACI"/>
    <property type="match status" value="1"/>
</dbReference>
<keyword evidence="3" id="KW-0238">DNA-binding</keyword>
<comment type="caution">
    <text evidence="6">The sequence shown here is derived from an EMBL/GenBank/DDBJ whole genome shotgun (WGS) entry which is preliminary data.</text>
</comment>
<accession>A0A846ZIG3</accession>
<evidence type="ECO:0000256" key="4">
    <source>
        <dbReference type="ARBA" id="ARBA00023163"/>
    </source>
</evidence>
<keyword evidence="7" id="KW-1185">Reference proteome</keyword>
<keyword evidence="2" id="KW-0805">Transcription regulation</keyword>
<organism evidence="6 7">
    <name type="scientific">Oleiagrimonas citrea</name>
    <dbReference type="NCBI Taxonomy" id="1665687"/>
    <lineage>
        <taxon>Bacteria</taxon>
        <taxon>Pseudomonadati</taxon>
        <taxon>Pseudomonadota</taxon>
        <taxon>Gammaproteobacteria</taxon>
        <taxon>Lysobacterales</taxon>
        <taxon>Rhodanobacteraceae</taxon>
        <taxon>Oleiagrimonas</taxon>
    </lineage>
</organism>
<sequence length="340" mass="36445">MNPHRVTLADIARGCDVSRATVSLVLRNSPLVAAGTRKKVEAELKRQGYVYNRAAANLRQRTSSSVALVVNDLSNPFFAEFAAGVDETLGAAGFVTLLGSTGESTEQQRRVLSTLNEHAPAGIILSPAEHSDGTELLGIVGAHTPVLVFNRQLSSAHWDFLALDNRRGARRATEHLLQLGHRRIAFFGGHADSSSCRERRQGHADALQAAGIAIEPQWLVESAPTRLQAAAQTGALFVRDPAPTAAVCYNDAVALGLMLGLNARGCRPGHDFSVTGFDDIPEAAVSLPALTTVATDPRARGRQAAERILERVRHPELVPCEMHASAELVVRDSSCPPPHY</sequence>
<keyword evidence="1" id="KW-0678">Repressor</keyword>
<reference evidence="6 7" key="1">
    <citation type="journal article" date="2017" name="Int. J. Syst. Evol. Microbiol.">
        <title>Oleiagrimonas citrea sp. nov., a marine bacterium isolated from tidal flat sediment and emended description of the genus Oleiagrimonas Fang et al. 2015 and Oleiagrimonas soli.</title>
        <authorList>
            <person name="Yang S.H."/>
            <person name="Seo H.S."/>
            <person name="Seong C.N."/>
            <person name="Kwon K.K."/>
        </authorList>
    </citation>
    <scope>NUCLEOTIDE SEQUENCE [LARGE SCALE GENOMIC DNA]</scope>
    <source>
        <strain evidence="6 7">MEBiC09124</strain>
    </source>
</reference>
<protein>
    <submittedName>
        <fullName evidence="6">Substrate-binding domain-containing protein</fullName>
    </submittedName>
</protein>
<proteinExistence type="predicted"/>
<dbReference type="InterPro" id="IPR000843">
    <property type="entry name" value="HTH_LacI"/>
</dbReference>
<dbReference type="PANTHER" id="PTHR30146:SF148">
    <property type="entry name" value="HTH-TYPE TRANSCRIPTIONAL REPRESSOR PURR-RELATED"/>
    <property type="match status" value="1"/>
</dbReference>
<feature type="domain" description="HTH lacI-type" evidence="5">
    <location>
        <begin position="6"/>
        <end position="60"/>
    </location>
</feature>
<dbReference type="Gene3D" id="1.10.260.40">
    <property type="entry name" value="lambda repressor-like DNA-binding domains"/>
    <property type="match status" value="1"/>
</dbReference>
<dbReference type="EMBL" id="JAAZQD010000001">
    <property type="protein sequence ID" value="NKZ37517.1"/>
    <property type="molecule type" value="Genomic_DNA"/>
</dbReference>
<keyword evidence="4" id="KW-0804">Transcription</keyword>
<gene>
    <name evidence="6" type="ORF">HF690_00950</name>
</gene>
<dbReference type="Pfam" id="PF00356">
    <property type="entry name" value="LacI"/>
    <property type="match status" value="1"/>
</dbReference>
<dbReference type="CDD" id="cd01392">
    <property type="entry name" value="HTH_LacI"/>
    <property type="match status" value="1"/>
</dbReference>
<dbReference type="InterPro" id="IPR001761">
    <property type="entry name" value="Peripla_BP/Lac1_sug-bd_dom"/>
</dbReference>
<dbReference type="PANTHER" id="PTHR30146">
    <property type="entry name" value="LACI-RELATED TRANSCRIPTIONAL REPRESSOR"/>
    <property type="match status" value="1"/>
</dbReference>
<evidence type="ECO:0000256" key="2">
    <source>
        <dbReference type="ARBA" id="ARBA00023015"/>
    </source>
</evidence>
<evidence type="ECO:0000259" key="5">
    <source>
        <dbReference type="PROSITE" id="PS50932"/>
    </source>
</evidence>
<dbReference type="PROSITE" id="PS50932">
    <property type="entry name" value="HTH_LACI_2"/>
    <property type="match status" value="1"/>
</dbReference>
<dbReference type="CDD" id="cd06289">
    <property type="entry name" value="PBP1_MalI-like"/>
    <property type="match status" value="1"/>
</dbReference>
<dbReference type="SUPFAM" id="SSF47413">
    <property type="entry name" value="lambda repressor-like DNA-binding domains"/>
    <property type="match status" value="1"/>
</dbReference>
<dbReference type="InterPro" id="IPR010982">
    <property type="entry name" value="Lambda_DNA-bd_dom_sf"/>
</dbReference>
<dbReference type="InterPro" id="IPR028082">
    <property type="entry name" value="Peripla_BP_I"/>
</dbReference>
<dbReference type="GO" id="GO:0003700">
    <property type="term" value="F:DNA-binding transcription factor activity"/>
    <property type="evidence" value="ECO:0007669"/>
    <property type="project" value="TreeGrafter"/>
</dbReference>
<dbReference type="Proteomes" id="UP000541636">
    <property type="component" value="Unassembled WGS sequence"/>
</dbReference>
<dbReference type="RefSeq" id="WP_168608136.1">
    <property type="nucleotide sequence ID" value="NZ_JAAZQD010000001.1"/>
</dbReference>
<evidence type="ECO:0000256" key="1">
    <source>
        <dbReference type="ARBA" id="ARBA00022491"/>
    </source>
</evidence>
<dbReference type="Pfam" id="PF00532">
    <property type="entry name" value="Peripla_BP_1"/>
    <property type="match status" value="1"/>
</dbReference>
<evidence type="ECO:0000313" key="6">
    <source>
        <dbReference type="EMBL" id="NKZ37517.1"/>
    </source>
</evidence>
<dbReference type="SUPFAM" id="SSF53822">
    <property type="entry name" value="Periplasmic binding protein-like I"/>
    <property type="match status" value="1"/>
</dbReference>
<evidence type="ECO:0000256" key="3">
    <source>
        <dbReference type="ARBA" id="ARBA00023125"/>
    </source>
</evidence>